<dbReference type="Proteomes" id="UP000198877">
    <property type="component" value="Unassembled WGS sequence"/>
</dbReference>
<dbReference type="CDD" id="cd06850">
    <property type="entry name" value="biotinyl_domain"/>
    <property type="match status" value="1"/>
</dbReference>
<feature type="domain" description="ATP-grasp" evidence="11">
    <location>
        <begin position="131"/>
        <end position="330"/>
    </location>
</feature>
<protein>
    <recommendedName>
        <fullName evidence="2">biotin carboxylase</fullName>
        <ecNumber evidence="2">6.3.4.14</ecNumber>
    </recommendedName>
</protein>
<evidence type="ECO:0000256" key="6">
    <source>
        <dbReference type="ARBA" id="ARBA00023267"/>
    </source>
</evidence>
<feature type="domain" description="Lipoyl-binding" evidence="10">
    <location>
        <begin position="620"/>
        <end position="693"/>
    </location>
</feature>
<evidence type="ECO:0000259" key="12">
    <source>
        <dbReference type="PROSITE" id="PS50979"/>
    </source>
</evidence>
<keyword evidence="3" id="KW-0436">Ligase</keyword>
<dbReference type="FunFam" id="3.30.470.20:FF:000028">
    <property type="entry name" value="Methylcrotonoyl-CoA carboxylase subunit alpha, mitochondrial"/>
    <property type="match status" value="1"/>
</dbReference>
<evidence type="ECO:0000313" key="13">
    <source>
        <dbReference type="EMBL" id="SFR74230.1"/>
    </source>
</evidence>
<evidence type="ECO:0000256" key="5">
    <source>
        <dbReference type="ARBA" id="ARBA00022840"/>
    </source>
</evidence>
<dbReference type="SUPFAM" id="SSF52440">
    <property type="entry name" value="PreATP-grasp domain"/>
    <property type="match status" value="1"/>
</dbReference>
<evidence type="ECO:0000259" key="11">
    <source>
        <dbReference type="PROSITE" id="PS50975"/>
    </source>
</evidence>
<dbReference type="PROSITE" id="PS50968">
    <property type="entry name" value="BIOTINYL_LIPOYL"/>
    <property type="match status" value="1"/>
</dbReference>
<dbReference type="EC" id="6.3.4.14" evidence="2"/>
<feature type="region of interest" description="Disordered" evidence="9">
    <location>
        <begin position="690"/>
        <end position="711"/>
    </location>
</feature>
<dbReference type="Gene3D" id="2.40.50.100">
    <property type="match status" value="1"/>
</dbReference>
<dbReference type="InterPro" id="IPR016185">
    <property type="entry name" value="PreATP-grasp_dom_sf"/>
</dbReference>
<dbReference type="InterPro" id="IPR005479">
    <property type="entry name" value="CPAse_ATP-bd"/>
</dbReference>
<evidence type="ECO:0000256" key="8">
    <source>
        <dbReference type="PROSITE-ProRule" id="PRU00409"/>
    </source>
</evidence>
<name>A0A1I6J6U2_9MICO</name>
<dbReference type="Pfam" id="PF00289">
    <property type="entry name" value="Biotin_carb_N"/>
    <property type="match status" value="1"/>
</dbReference>
<dbReference type="PROSITE" id="PS00867">
    <property type="entry name" value="CPSASE_2"/>
    <property type="match status" value="1"/>
</dbReference>
<dbReference type="RefSeq" id="WP_276326385.1">
    <property type="nucleotide sequence ID" value="NZ_FOYR01000004.1"/>
</dbReference>
<organism evidence="13 14">
    <name type="scientific">Microbacterium azadirachtae</name>
    <dbReference type="NCBI Taxonomy" id="582680"/>
    <lineage>
        <taxon>Bacteria</taxon>
        <taxon>Bacillati</taxon>
        <taxon>Actinomycetota</taxon>
        <taxon>Actinomycetes</taxon>
        <taxon>Micrococcales</taxon>
        <taxon>Microbacteriaceae</taxon>
        <taxon>Microbacterium</taxon>
    </lineage>
</organism>
<evidence type="ECO:0000256" key="9">
    <source>
        <dbReference type="SAM" id="MobiDB-lite"/>
    </source>
</evidence>
<keyword evidence="6" id="KW-0092">Biotin</keyword>
<dbReference type="Gene3D" id="3.30.700.40">
    <property type="match status" value="1"/>
</dbReference>
<dbReference type="InterPro" id="IPR001882">
    <property type="entry name" value="Biotin_BS"/>
</dbReference>
<dbReference type="PROSITE" id="PS50975">
    <property type="entry name" value="ATP_GRASP"/>
    <property type="match status" value="1"/>
</dbReference>
<evidence type="ECO:0000256" key="1">
    <source>
        <dbReference type="ARBA" id="ARBA00001953"/>
    </source>
</evidence>
<dbReference type="SMART" id="SM00878">
    <property type="entry name" value="Biotin_carb_C"/>
    <property type="match status" value="1"/>
</dbReference>
<accession>A0A1I6J6U2</accession>
<dbReference type="PROSITE" id="PS50979">
    <property type="entry name" value="BC"/>
    <property type="match status" value="1"/>
</dbReference>
<dbReference type="InterPro" id="IPR048429">
    <property type="entry name" value="MCC_alpha_BT"/>
</dbReference>
<dbReference type="InterPro" id="IPR005481">
    <property type="entry name" value="BC-like_N"/>
</dbReference>
<dbReference type="FunFam" id="3.40.50.20:FF:000010">
    <property type="entry name" value="Propionyl-CoA carboxylase subunit alpha"/>
    <property type="match status" value="1"/>
</dbReference>
<dbReference type="Pfam" id="PF00364">
    <property type="entry name" value="Biotin_lipoyl"/>
    <property type="match status" value="1"/>
</dbReference>
<dbReference type="InterPro" id="IPR005482">
    <property type="entry name" value="Biotin_COase_C"/>
</dbReference>
<dbReference type="SUPFAM" id="SSF51230">
    <property type="entry name" value="Single hybrid motif"/>
    <property type="match status" value="1"/>
</dbReference>
<proteinExistence type="predicted"/>
<evidence type="ECO:0000256" key="7">
    <source>
        <dbReference type="ARBA" id="ARBA00046317"/>
    </source>
</evidence>
<gene>
    <name evidence="13" type="ORF">SAMN04488591_3338</name>
</gene>
<evidence type="ECO:0000256" key="3">
    <source>
        <dbReference type="ARBA" id="ARBA00022598"/>
    </source>
</evidence>
<dbReference type="AlphaFoldDB" id="A0A1I6J6U2"/>
<reference evidence="14" key="1">
    <citation type="submission" date="2016-10" db="EMBL/GenBank/DDBJ databases">
        <authorList>
            <person name="Varghese N."/>
            <person name="Submissions S."/>
        </authorList>
    </citation>
    <scope>NUCLEOTIDE SEQUENCE [LARGE SCALE GENOMIC DNA]</scope>
    <source>
        <strain evidence="14">CL127</strain>
    </source>
</reference>
<evidence type="ECO:0000313" key="14">
    <source>
        <dbReference type="Proteomes" id="UP000198877"/>
    </source>
</evidence>
<dbReference type="InterPro" id="IPR000089">
    <property type="entry name" value="Biotin_lipoyl"/>
</dbReference>
<keyword evidence="5 8" id="KW-0067">ATP-binding</keyword>
<dbReference type="PANTHER" id="PTHR18866">
    <property type="entry name" value="CARBOXYLASE:PYRUVATE/ACETYL-COA/PROPIONYL-COA CARBOXYLASE"/>
    <property type="match status" value="1"/>
</dbReference>
<dbReference type="InterPro" id="IPR011053">
    <property type="entry name" value="Single_hybrid_motif"/>
</dbReference>
<evidence type="ECO:0000256" key="2">
    <source>
        <dbReference type="ARBA" id="ARBA00013263"/>
    </source>
</evidence>
<evidence type="ECO:0000259" key="10">
    <source>
        <dbReference type="PROSITE" id="PS50968"/>
    </source>
</evidence>
<sequence length="711" mass="73710">MTETPRTEIPEMFHTVLIANRGEIACRVITTLRRLGIRSVAVYSDADAGARHVALADVAVRIGPAPAAQSYLSIEAVLDAARATGAQAIHPGYGFLAENAAFAEACEEAGIVFIGPTAAAIRTMGDKITAKLAVTERGVPTVPGIARPGLTDAELIAAASGIGYPLLIKPSAGGGGKGMHVVSEEAELADAIAAARREAAASFGDDALFLERYLTTPRHIEVQVLADAHGNVVHLGERECSLQRRHQKVIEEAPSPLLDEATRAAIGAAACETARSVAYRGAGTVEFIVEAAAPDEFFFMEMNTRLQVEHPVTEQVTGLDLVEQQLLIAAGAPLAFGQDEVRLRGHSIEARVYAEDPSAGFLPTGGRVQRVIHPAGEGIRVDTAIADGLDVSIDYDPMLAKVIAHGSDRDEALRRLVRALDETAVFGFPTNVEFVRALLELPEVAAGDLDTDLIARRFDDLAFAEADPRVFAEAALLLDAAAAASTQRRSSGVSSAPKGSEHAGSPASCPPEPAATGPWTRHDGWRLGPAAPRRYPLVCGERRAEVRVTGSGASLAVGVDGSDPLPASLREGDGLRRTIAIGGVSRTVAALASGSGGVAIAHGGAVHEVSVARVAHGGGAAAAGEPHLDSPMPGTVVLVHAADGQQVAEGDPVLVVEAMKMEHVLRAGVAGTVHVHAAQGDTVARGQTLATITPASDEAARTASGTEEESR</sequence>
<dbReference type="EMBL" id="FOYR01000004">
    <property type="protein sequence ID" value="SFR74230.1"/>
    <property type="molecule type" value="Genomic_DNA"/>
</dbReference>
<comment type="pathway">
    <text evidence="7">Amino-acid degradation; L-leucine degradation.</text>
</comment>
<evidence type="ECO:0000256" key="4">
    <source>
        <dbReference type="ARBA" id="ARBA00022741"/>
    </source>
</evidence>
<dbReference type="GO" id="GO:0004075">
    <property type="term" value="F:biotin carboxylase activity"/>
    <property type="evidence" value="ECO:0007669"/>
    <property type="project" value="UniProtKB-EC"/>
</dbReference>
<dbReference type="InterPro" id="IPR011761">
    <property type="entry name" value="ATP-grasp"/>
</dbReference>
<dbReference type="InterPro" id="IPR011054">
    <property type="entry name" value="Rudment_hybrid_motif"/>
</dbReference>
<dbReference type="Gene3D" id="3.30.470.20">
    <property type="entry name" value="ATP-grasp fold, B domain"/>
    <property type="match status" value="1"/>
</dbReference>
<dbReference type="Pfam" id="PF02786">
    <property type="entry name" value="CPSase_L_D2"/>
    <property type="match status" value="1"/>
</dbReference>
<dbReference type="GO" id="GO:0046872">
    <property type="term" value="F:metal ion binding"/>
    <property type="evidence" value="ECO:0007669"/>
    <property type="project" value="InterPro"/>
</dbReference>
<dbReference type="NCBIfam" id="NF006367">
    <property type="entry name" value="PRK08591.1"/>
    <property type="match status" value="1"/>
</dbReference>
<dbReference type="Pfam" id="PF21139">
    <property type="entry name" value="BT_MCC_alpha"/>
    <property type="match status" value="1"/>
</dbReference>
<dbReference type="PANTHER" id="PTHR18866:SF33">
    <property type="entry name" value="METHYLCROTONOYL-COA CARBOXYLASE SUBUNIT ALPHA, MITOCHONDRIAL-RELATED"/>
    <property type="match status" value="1"/>
</dbReference>
<dbReference type="PROSITE" id="PS00866">
    <property type="entry name" value="CPSASE_1"/>
    <property type="match status" value="1"/>
</dbReference>
<dbReference type="InterPro" id="IPR050856">
    <property type="entry name" value="Biotin_carboxylase_complex"/>
</dbReference>
<comment type="cofactor">
    <cofactor evidence="1">
        <name>biotin</name>
        <dbReference type="ChEBI" id="CHEBI:57586"/>
    </cofactor>
</comment>
<feature type="domain" description="Biotin carboxylation" evidence="12">
    <location>
        <begin position="12"/>
        <end position="459"/>
    </location>
</feature>
<dbReference type="GO" id="GO:0005524">
    <property type="term" value="F:ATP binding"/>
    <property type="evidence" value="ECO:0007669"/>
    <property type="project" value="UniProtKB-UniRule"/>
</dbReference>
<feature type="region of interest" description="Disordered" evidence="9">
    <location>
        <begin position="488"/>
        <end position="525"/>
    </location>
</feature>
<keyword evidence="4 8" id="KW-0547">Nucleotide-binding</keyword>
<dbReference type="SUPFAM" id="SSF51246">
    <property type="entry name" value="Rudiment single hybrid motif"/>
    <property type="match status" value="1"/>
</dbReference>
<dbReference type="Pfam" id="PF02785">
    <property type="entry name" value="Biotin_carb_C"/>
    <property type="match status" value="1"/>
</dbReference>
<dbReference type="PROSITE" id="PS00188">
    <property type="entry name" value="BIOTIN"/>
    <property type="match status" value="1"/>
</dbReference>
<dbReference type="SUPFAM" id="SSF56059">
    <property type="entry name" value="Glutathione synthetase ATP-binding domain-like"/>
    <property type="match status" value="1"/>
</dbReference>
<dbReference type="InterPro" id="IPR011764">
    <property type="entry name" value="Biotin_carboxylation_dom"/>
</dbReference>